<feature type="domain" description="Resolvase/invertase-type recombinase catalytic" evidence="1">
    <location>
        <begin position="1"/>
        <end position="35"/>
    </location>
</feature>
<dbReference type="Gene3D" id="3.40.50.1390">
    <property type="entry name" value="Resolvase, N-terminal catalytic domain"/>
    <property type="match status" value="1"/>
</dbReference>
<sequence length="82" mass="9276">MNVLLLSMLGAVYQFEREIMRERQREGIAAAKTKGKFTGRKKTINDDEIIRLVNKGKCIREAADVLGISMSSVQRAKRSFAM</sequence>
<evidence type="ECO:0000313" key="2">
    <source>
        <dbReference type="EMBL" id="EGG29498.1"/>
    </source>
</evidence>
<organism evidence="2 3">
    <name type="scientific">Aequoribacter fuscus</name>
    <dbReference type="NCBI Taxonomy" id="2518989"/>
    <lineage>
        <taxon>Bacteria</taxon>
        <taxon>Pseudomonadati</taxon>
        <taxon>Pseudomonadota</taxon>
        <taxon>Gammaproteobacteria</taxon>
        <taxon>Cellvibrionales</taxon>
        <taxon>Halieaceae</taxon>
        <taxon>Aequoribacter</taxon>
    </lineage>
</organism>
<gene>
    <name evidence="2" type="ORF">IMCC3088_1692</name>
</gene>
<dbReference type="AlphaFoldDB" id="F3L2C5"/>
<accession>F3L2C5</accession>
<dbReference type="Pfam" id="PF13384">
    <property type="entry name" value="HTH_23"/>
    <property type="match status" value="1"/>
</dbReference>
<dbReference type="GO" id="GO:0003677">
    <property type="term" value="F:DNA binding"/>
    <property type="evidence" value="ECO:0007669"/>
    <property type="project" value="InterPro"/>
</dbReference>
<dbReference type="Proteomes" id="UP000005615">
    <property type="component" value="Unassembled WGS sequence"/>
</dbReference>
<reference evidence="2 3" key="1">
    <citation type="journal article" date="2011" name="J. Bacteriol.">
        <title>Genome sequence of strain IMCC3088, a proteorhodopsin-containing marine bacterium belonging to the OM60/NOR5 clade.</title>
        <authorList>
            <person name="Jang Y."/>
            <person name="Oh H.M."/>
            <person name="Kang I."/>
            <person name="Lee K."/>
            <person name="Yang S.J."/>
            <person name="Cho J.C."/>
        </authorList>
    </citation>
    <scope>NUCLEOTIDE SEQUENCE [LARGE SCALE GENOMIC DNA]</scope>
    <source>
        <strain evidence="2 3">IMCC3088</strain>
    </source>
</reference>
<comment type="caution">
    <text evidence="2">The sequence shown here is derived from an EMBL/GenBank/DDBJ whole genome shotgun (WGS) entry which is preliminary data.</text>
</comment>
<dbReference type="eggNOG" id="COG1961">
    <property type="taxonomic scope" value="Bacteria"/>
</dbReference>
<dbReference type="InterPro" id="IPR006119">
    <property type="entry name" value="Resolv_N"/>
</dbReference>
<dbReference type="GO" id="GO:0000150">
    <property type="term" value="F:DNA strand exchange activity"/>
    <property type="evidence" value="ECO:0007669"/>
    <property type="project" value="InterPro"/>
</dbReference>
<dbReference type="PROSITE" id="PS51736">
    <property type="entry name" value="RECOMBINASES_3"/>
    <property type="match status" value="1"/>
</dbReference>
<proteinExistence type="predicted"/>
<dbReference type="SUPFAM" id="SSF53041">
    <property type="entry name" value="Resolvase-like"/>
    <property type="match status" value="1"/>
</dbReference>
<dbReference type="Pfam" id="PF00239">
    <property type="entry name" value="Resolvase"/>
    <property type="match status" value="1"/>
</dbReference>
<protein>
    <submittedName>
        <fullName evidence="2">Resolvase-like protein</fullName>
    </submittedName>
</protein>
<name>F3L2C5_9GAMM</name>
<evidence type="ECO:0000313" key="3">
    <source>
        <dbReference type="Proteomes" id="UP000005615"/>
    </source>
</evidence>
<evidence type="ECO:0000259" key="1">
    <source>
        <dbReference type="PROSITE" id="PS51736"/>
    </source>
</evidence>
<dbReference type="EMBL" id="AEIG01000048">
    <property type="protein sequence ID" value="EGG29498.1"/>
    <property type="molecule type" value="Genomic_DNA"/>
</dbReference>
<dbReference type="STRING" id="2518989.IMCC3088_1692"/>
<keyword evidence="3" id="KW-1185">Reference proteome</keyword>
<dbReference type="InterPro" id="IPR036162">
    <property type="entry name" value="Resolvase-like_N_sf"/>
</dbReference>